<evidence type="ECO:0000259" key="1">
    <source>
        <dbReference type="Pfam" id="PF13472"/>
    </source>
</evidence>
<dbReference type="InterPro" id="IPR036514">
    <property type="entry name" value="SGNH_hydro_sf"/>
</dbReference>
<dbReference type="SUPFAM" id="SSF52266">
    <property type="entry name" value="SGNH hydrolase"/>
    <property type="match status" value="1"/>
</dbReference>
<dbReference type="EMBL" id="CP155447">
    <property type="protein sequence ID" value="XBH06536.1"/>
    <property type="molecule type" value="Genomic_DNA"/>
</dbReference>
<accession>A0AAU7CN21</accession>
<dbReference type="RefSeq" id="WP_406699386.1">
    <property type="nucleotide sequence ID" value="NZ_CP155447.1"/>
</dbReference>
<protein>
    <submittedName>
        <fullName evidence="2">GDSL-type esterase/lipase family protein</fullName>
    </submittedName>
</protein>
<dbReference type="AlphaFoldDB" id="A0AAU7CN21"/>
<dbReference type="PANTHER" id="PTHR14209:SF19">
    <property type="entry name" value="ISOAMYL ACETATE-HYDROLYZING ESTERASE 1 HOMOLOG"/>
    <property type="match status" value="1"/>
</dbReference>
<organism evidence="2">
    <name type="scientific">Singulisphaera sp. Ch08</name>
    <dbReference type="NCBI Taxonomy" id="3120278"/>
    <lineage>
        <taxon>Bacteria</taxon>
        <taxon>Pseudomonadati</taxon>
        <taxon>Planctomycetota</taxon>
        <taxon>Planctomycetia</taxon>
        <taxon>Isosphaerales</taxon>
        <taxon>Isosphaeraceae</taxon>
        <taxon>Singulisphaera</taxon>
    </lineage>
</organism>
<dbReference type="InterPro" id="IPR013830">
    <property type="entry name" value="SGNH_hydro"/>
</dbReference>
<proteinExistence type="predicted"/>
<gene>
    <name evidence="2" type="ORF">V5E97_11005</name>
</gene>
<feature type="domain" description="SGNH hydrolase-type esterase" evidence="1">
    <location>
        <begin position="91"/>
        <end position="217"/>
    </location>
</feature>
<dbReference type="Pfam" id="PF13472">
    <property type="entry name" value="Lipase_GDSL_2"/>
    <property type="match status" value="1"/>
</dbReference>
<dbReference type="InterPro" id="IPR045136">
    <property type="entry name" value="Iah1-like"/>
</dbReference>
<dbReference type="Gene3D" id="3.40.50.1110">
    <property type="entry name" value="SGNH hydrolase"/>
    <property type="match status" value="1"/>
</dbReference>
<dbReference type="GO" id="GO:0016788">
    <property type="term" value="F:hydrolase activity, acting on ester bonds"/>
    <property type="evidence" value="ECO:0007669"/>
    <property type="project" value="UniProtKB-ARBA"/>
</dbReference>
<evidence type="ECO:0000313" key="2">
    <source>
        <dbReference type="EMBL" id="XBH06536.1"/>
    </source>
</evidence>
<reference evidence="2" key="1">
    <citation type="submission" date="2024-05" db="EMBL/GenBank/DDBJ databases">
        <title>Planctomycetes of the genus Singulisphaera possess chitinolytic capabilities.</title>
        <authorList>
            <person name="Ivanova A."/>
        </authorList>
    </citation>
    <scope>NUCLEOTIDE SEQUENCE</scope>
    <source>
        <strain evidence="2">Ch08T</strain>
    </source>
</reference>
<name>A0AAU7CN21_9BACT</name>
<sequence>MLRQACRRSPSWIVRSSILLVLPYLLLAHAQAKSPSSTFPFRNGDRVAWIGSSSTKIGVWPQTLEFLLHTRHPELSLQFKKFTTGSGTFATGLEHLDEWLGEFKPTLVFFNYGGNDAGGGDAGVPKFLENMEKCVAKVEQTGARVVIITPQAADVRKSGEAPAAKRQKYAETMISHGQKKGWVVVDTHHPLAVMQTESQKDDPTYSMLKDKIHLTTPAYIGWGYLLYDLLAPPAVESAATIKADGHVTATANCQLLDVSSSDGLLAFTRADKVLPILPPDLLPPRKHVPMEARSRYMLKVTGLAPGKYQLTCEGQAIGTVEADALGRGVNLNSLLLDATLTAPWQSLAEQVWQGTGLEQVGTTRWRFEIRKK</sequence>
<dbReference type="PANTHER" id="PTHR14209">
    <property type="entry name" value="ISOAMYL ACETATE-HYDROLYZING ESTERASE 1"/>
    <property type="match status" value="1"/>
</dbReference>